<protein>
    <submittedName>
        <fullName evidence="1">Uncharacterized protein</fullName>
    </submittedName>
</protein>
<gene>
    <name evidence="1" type="ORF">PDIGIT_LOCUS7782</name>
</gene>
<keyword evidence="2" id="KW-1185">Reference proteome</keyword>
<evidence type="ECO:0000313" key="2">
    <source>
        <dbReference type="Proteomes" id="UP001152607"/>
    </source>
</evidence>
<sequence>MELTSVLIYDSLYRNLELRFPGFVDVLWKTVYAHAYETREVRGGRRMEKISRATISRSFAVTQLAAPFFWPCSIRSRAVQFQ</sequence>
<accession>A0A9W4XRD0</accession>
<dbReference type="AlphaFoldDB" id="A0A9W4XRD0"/>
<dbReference type="EMBL" id="CAOQHR010000005">
    <property type="protein sequence ID" value="CAI6334716.1"/>
    <property type="molecule type" value="Genomic_DNA"/>
</dbReference>
<name>A0A9W4XRD0_9PLEO</name>
<dbReference type="Proteomes" id="UP001152607">
    <property type="component" value="Unassembled WGS sequence"/>
</dbReference>
<organism evidence="1 2">
    <name type="scientific">Periconia digitata</name>
    <dbReference type="NCBI Taxonomy" id="1303443"/>
    <lineage>
        <taxon>Eukaryota</taxon>
        <taxon>Fungi</taxon>
        <taxon>Dikarya</taxon>
        <taxon>Ascomycota</taxon>
        <taxon>Pezizomycotina</taxon>
        <taxon>Dothideomycetes</taxon>
        <taxon>Pleosporomycetidae</taxon>
        <taxon>Pleosporales</taxon>
        <taxon>Massarineae</taxon>
        <taxon>Periconiaceae</taxon>
        <taxon>Periconia</taxon>
    </lineage>
</organism>
<comment type="caution">
    <text evidence="1">The sequence shown here is derived from an EMBL/GenBank/DDBJ whole genome shotgun (WGS) entry which is preliminary data.</text>
</comment>
<evidence type="ECO:0000313" key="1">
    <source>
        <dbReference type="EMBL" id="CAI6334716.1"/>
    </source>
</evidence>
<proteinExistence type="predicted"/>
<reference evidence="1" key="1">
    <citation type="submission" date="2023-01" db="EMBL/GenBank/DDBJ databases">
        <authorList>
            <person name="Van Ghelder C."/>
            <person name="Rancurel C."/>
        </authorList>
    </citation>
    <scope>NUCLEOTIDE SEQUENCE</scope>
    <source>
        <strain evidence="1">CNCM I-4278</strain>
    </source>
</reference>